<reference evidence="1" key="1">
    <citation type="submission" date="2023-10" db="EMBL/GenBank/DDBJ databases">
        <title>Genome assembly of Pristionchus species.</title>
        <authorList>
            <person name="Yoshida K."/>
            <person name="Sommer R.J."/>
        </authorList>
    </citation>
    <scope>NUCLEOTIDE SEQUENCE</scope>
    <source>
        <strain evidence="1">RS5133</strain>
    </source>
</reference>
<feature type="non-terminal residue" evidence="1">
    <location>
        <position position="109"/>
    </location>
</feature>
<dbReference type="Proteomes" id="UP001432322">
    <property type="component" value="Unassembled WGS sequence"/>
</dbReference>
<dbReference type="InterPro" id="IPR012444">
    <property type="entry name" value="DUF1647"/>
</dbReference>
<proteinExistence type="predicted"/>
<organism evidence="1 2">
    <name type="scientific">Pristionchus fissidentatus</name>
    <dbReference type="NCBI Taxonomy" id="1538716"/>
    <lineage>
        <taxon>Eukaryota</taxon>
        <taxon>Metazoa</taxon>
        <taxon>Ecdysozoa</taxon>
        <taxon>Nematoda</taxon>
        <taxon>Chromadorea</taxon>
        <taxon>Rhabditida</taxon>
        <taxon>Rhabditina</taxon>
        <taxon>Diplogasteromorpha</taxon>
        <taxon>Diplogasteroidea</taxon>
        <taxon>Neodiplogasteridae</taxon>
        <taxon>Pristionchus</taxon>
    </lineage>
</organism>
<gene>
    <name evidence="1" type="ORF">PFISCL1PPCAC_257</name>
</gene>
<dbReference type="PANTHER" id="PTHR31389:SF4">
    <property type="entry name" value="LD39211P"/>
    <property type="match status" value="1"/>
</dbReference>
<dbReference type="PANTHER" id="PTHR31389">
    <property type="entry name" value="LD39211P"/>
    <property type="match status" value="1"/>
</dbReference>
<dbReference type="Pfam" id="PF07801">
    <property type="entry name" value="DUF1647"/>
    <property type="match status" value="1"/>
</dbReference>
<sequence length="109" mass="13011">MRTVFQNKIVFYDIGLEDAQVEELSNVCNLEVRKFAFQRFPDFVSNLKGYHFKPIIMAEMFREFEHFWIIDTSVRFFDIDPFLHHFYANIASGEIETVAMRHPVSHSIF</sequence>
<name>A0AAV5UPB4_9BILA</name>
<protein>
    <submittedName>
        <fullName evidence="1">Uncharacterized protein</fullName>
    </submittedName>
</protein>
<evidence type="ECO:0000313" key="1">
    <source>
        <dbReference type="EMBL" id="GMT08960.1"/>
    </source>
</evidence>
<dbReference type="AlphaFoldDB" id="A0AAV5UPB4"/>
<dbReference type="EMBL" id="BTSY01000001">
    <property type="protein sequence ID" value="GMT08960.1"/>
    <property type="molecule type" value="Genomic_DNA"/>
</dbReference>
<evidence type="ECO:0000313" key="2">
    <source>
        <dbReference type="Proteomes" id="UP001432322"/>
    </source>
</evidence>
<keyword evidence="2" id="KW-1185">Reference proteome</keyword>
<accession>A0AAV5UPB4</accession>
<comment type="caution">
    <text evidence="1">The sequence shown here is derived from an EMBL/GenBank/DDBJ whole genome shotgun (WGS) entry which is preliminary data.</text>
</comment>